<dbReference type="EMBL" id="JAIQUM010000129">
    <property type="protein sequence ID" value="MBZ5753624.1"/>
    <property type="molecule type" value="Genomic_DNA"/>
</dbReference>
<sequence>MKYNLTLTDKQTAMLQERENELEKLQEIQLKEKRAKLKYTAPYEGMSEDKINYSNWGPPTEITRDVLYESLRDDRRAKHYKWIERDSMGRIITIKTLMVKEGLVRGEPKVHNYYINN</sequence>
<gene>
    <name evidence="2" type="ORF">K9V48_26240</name>
</gene>
<dbReference type="RefSeq" id="WP_224142035.1">
    <property type="nucleotide sequence ID" value="NZ_JAIQUM010000129.1"/>
</dbReference>
<keyword evidence="1" id="KW-0175">Coiled coil</keyword>
<keyword evidence="3" id="KW-1185">Reference proteome</keyword>
<evidence type="ECO:0000313" key="2">
    <source>
        <dbReference type="EMBL" id="MBZ5753624.1"/>
    </source>
</evidence>
<accession>A0ABS7V0C3</accession>
<evidence type="ECO:0000256" key="1">
    <source>
        <dbReference type="SAM" id="Coils"/>
    </source>
</evidence>
<proteinExistence type="predicted"/>
<comment type="caution">
    <text evidence="2">The sequence shown here is derived from an EMBL/GenBank/DDBJ whole genome shotgun (WGS) entry which is preliminary data.</text>
</comment>
<feature type="coiled-coil region" evidence="1">
    <location>
        <begin position="8"/>
        <end position="38"/>
    </location>
</feature>
<reference evidence="2" key="1">
    <citation type="submission" date="2024-05" db="EMBL/GenBank/DDBJ databases">
        <title>Metabacillus sp. nov., isolated from the rhizosphere soil of tomato plants.</title>
        <authorList>
            <person name="Ma R."/>
        </authorList>
    </citation>
    <scope>NUCLEOTIDE SEQUENCE</scope>
    <source>
        <strain evidence="2">DBTR6</strain>
    </source>
</reference>
<protein>
    <submittedName>
        <fullName evidence="2">Uncharacterized protein</fullName>
    </submittedName>
</protein>
<name>A0ABS7V0C3_9BACI</name>
<dbReference type="Proteomes" id="UP001165287">
    <property type="component" value="Unassembled WGS sequence"/>
</dbReference>
<organism evidence="2 3">
    <name type="scientific">Metabacillus rhizolycopersici</name>
    <dbReference type="NCBI Taxonomy" id="2875709"/>
    <lineage>
        <taxon>Bacteria</taxon>
        <taxon>Bacillati</taxon>
        <taxon>Bacillota</taxon>
        <taxon>Bacilli</taxon>
        <taxon>Bacillales</taxon>
        <taxon>Bacillaceae</taxon>
        <taxon>Metabacillus</taxon>
    </lineage>
</organism>
<evidence type="ECO:0000313" key="3">
    <source>
        <dbReference type="Proteomes" id="UP001165287"/>
    </source>
</evidence>